<dbReference type="Gene3D" id="3.30.230.70">
    <property type="entry name" value="GHMP Kinase, N-terminal domain"/>
    <property type="match status" value="1"/>
</dbReference>
<dbReference type="InterPro" id="IPR020568">
    <property type="entry name" value="Ribosomal_Su5_D2-typ_SF"/>
</dbReference>
<evidence type="ECO:0000256" key="3">
    <source>
        <dbReference type="ARBA" id="ARBA00006678"/>
    </source>
</evidence>
<keyword evidence="7" id="KW-0271">Exosome</keyword>
<evidence type="ECO:0000313" key="14">
    <source>
        <dbReference type="Proteomes" id="UP000036403"/>
    </source>
</evidence>
<dbReference type="CDD" id="cd11368">
    <property type="entry name" value="RNase_PH_RRP45"/>
    <property type="match status" value="1"/>
</dbReference>
<evidence type="ECO:0000256" key="1">
    <source>
        <dbReference type="ARBA" id="ARBA00004496"/>
    </source>
</evidence>
<dbReference type="AlphaFoldDB" id="A0A0J7L4W8"/>
<reference evidence="13 14" key="1">
    <citation type="submission" date="2015-04" db="EMBL/GenBank/DDBJ databases">
        <title>Lasius niger genome sequencing.</title>
        <authorList>
            <person name="Konorov E.A."/>
            <person name="Nikitin M.A."/>
            <person name="Kirill M.V."/>
            <person name="Chang P."/>
        </authorList>
    </citation>
    <scope>NUCLEOTIDE SEQUENCE [LARGE SCALE GENOMIC DNA]</scope>
    <source>
        <tissue evidence="13">Whole</tissue>
    </source>
</reference>
<dbReference type="InterPro" id="IPR036345">
    <property type="entry name" value="ExoRNase_PH_dom2_sf"/>
</dbReference>
<evidence type="ECO:0000256" key="8">
    <source>
        <dbReference type="ARBA" id="ARBA00022884"/>
    </source>
</evidence>
<comment type="subcellular location">
    <subcellularLocation>
        <location evidence="1">Cytoplasm</location>
    </subcellularLocation>
    <subcellularLocation>
        <location evidence="2">Nucleus</location>
        <location evidence="2">Nucleolus</location>
    </subcellularLocation>
</comment>
<accession>A0A0J7L4W8</accession>
<dbReference type="GO" id="GO:0034476">
    <property type="term" value="P:U5 snRNA 3'-end processing"/>
    <property type="evidence" value="ECO:0007669"/>
    <property type="project" value="TreeGrafter"/>
</dbReference>
<gene>
    <name evidence="13" type="ORF">RF55_1989</name>
</gene>
<dbReference type="GO" id="GO:0005730">
    <property type="term" value="C:nucleolus"/>
    <property type="evidence" value="ECO:0007669"/>
    <property type="project" value="UniProtKB-SubCell"/>
</dbReference>
<dbReference type="PANTHER" id="PTHR11097:SF14">
    <property type="entry name" value="EXOSOME COMPLEX COMPONENT RRP45"/>
    <property type="match status" value="1"/>
</dbReference>
<protein>
    <recommendedName>
        <fullName evidence="4">Exosome complex component RRP45</fullName>
    </recommendedName>
    <alternativeName>
        <fullName evidence="10">Exosome component 9</fullName>
    </alternativeName>
</protein>
<dbReference type="GO" id="GO:0034475">
    <property type="term" value="P:U4 snRNA 3'-end processing"/>
    <property type="evidence" value="ECO:0007669"/>
    <property type="project" value="TreeGrafter"/>
</dbReference>
<dbReference type="GO" id="GO:0071028">
    <property type="term" value="P:nuclear mRNA surveillance"/>
    <property type="evidence" value="ECO:0007669"/>
    <property type="project" value="TreeGrafter"/>
</dbReference>
<comment type="caution">
    <text evidence="13">The sequence shown here is derived from an EMBL/GenBank/DDBJ whole genome shotgun (WGS) entry which is preliminary data.</text>
</comment>
<evidence type="ECO:0000259" key="12">
    <source>
        <dbReference type="Pfam" id="PF03725"/>
    </source>
</evidence>
<dbReference type="EMBL" id="LBMM01000713">
    <property type="protein sequence ID" value="KMQ97666.1"/>
    <property type="molecule type" value="Genomic_DNA"/>
</dbReference>
<name>A0A0J7L4W8_LASNI</name>
<organism evidence="13 14">
    <name type="scientific">Lasius niger</name>
    <name type="common">Black garden ant</name>
    <dbReference type="NCBI Taxonomy" id="67767"/>
    <lineage>
        <taxon>Eukaryota</taxon>
        <taxon>Metazoa</taxon>
        <taxon>Ecdysozoa</taxon>
        <taxon>Arthropoda</taxon>
        <taxon>Hexapoda</taxon>
        <taxon>Insecta</taxon>
        <taxon>Pterygota</taxon>
        <taxon>Neoptera</taxon>
        <taxon>Endopterygota</taxon>
        <taxon>Hymenoptera</taxon>
        <taxon>Apocrita</taxon>
        <taxon>Aculeata</taxon>
        <taxon>Formicoidea</taxon>
        <taxon>Formicidae</taxon>
        <taxon>Formicinae</taxon>
        <taxon>Lasius</taxon>
        <taxon>Lasius</taxon>
    </lineage>
</organism>
<dbReference type="InterPro" id="IPR027408">
    <property type="entry name" value="PNPase/RNase_PH_dom_sf"/>
</dbReference>
<dbReference type="Proteomes" id="UP000036403">
    <property type="component" value="Unassembled WGS sequence"/>
</dbReference>
<dbReference type="InterPro" id="IPR001247">
    <property type="entry name" value="ExoRNase_PH_dom1"/>
</dbReference>
<dbReference type="Pfam" id="PF03725">
    <property type="entry name" value="RNase_PH_C"/>
    <property type="match status" value="1"/>
</dbReference>
<dbReference type="InterPro" id="IPR050590">
    <property type="entry name" value="Exosome_comp_Rrp42_subfam"/>
</dbReference>
<keyword evidence="13" id="KW-0269">Exonuclease</keyword>
<keyword evidence="6" id="KW-0698">rRNA processing</keyword>
<dbReference type="PaxDb" id="67767-A0A0J7L4W8"/>
<keyword evidence="9" id="KW-0539">Nucleus</keyword>
<dbReference type="PANTHER" id="PTHR11097">
    <property type="entry name" value="EXOSOME COMPLEX EXONUCLEASE RIBOSOMAL RNA PROCESSING PROTEIN"/>
    <property type="match status" value="1"/>
</dbReference>
<evidence type="ECO:0000256" key="2">
    <source>
        <dbReference type="ARBA" id="ARBA00004604"/>
    </source>
</evidence>
<evidence type="ECO:0000259" key="11">
    <source>
        <dbReference type="Pfam" id="PF01138"/>
    </source>
</evidence>
<evidence type="ECO:0000256" key="5">
    <source>
        <dbReference type="ARBA" id="ARBA00022490"/>
    </source>
</evidence>
<dbReference type="InterPro" id="IPR033100">
    <property type="entry name" value="Rrp45"/>
</dbReference>
<dbReference type="SUPFAM" id="SSF54211">
    <property type="entry name" value="Ribosomal protein S5 domain 2-like"/>
    <property type="match status" value="1"/>
</dbReference>
<evidence type="ECO:0000313" key="13">
    <source>
        <dbReference type="EMBL" id="KMQ97666.1"/>
    </source>
</evidence>
<keyword evidence="5" id="KW-0963">Cytoplasm</keyword>
<evidence type="ECO:0000256" key="6">
    <source>
        <dbReference type="ARBA" id="ARBA00022552"/>
    </source>
</evidence>
<dbReference type="GO" id="GO:0016075">
    <property type="term" value="P:rRNA catabolic process"/>
    <property type="evidence" value="ECO:0007669"/>
    <property type="project" value="TreeGrafter"/>
</dbReference>
<dbReference type="STRING" id="67767.A0A0J7L4W8"/>
<keyword evidence="8" id="KW-0694">RNA-binding</keyword>
<sequence>MREILLTNCERNFVNKCIEEETRLDGRRLLEPRPVKIYFGSKWGCCMVSLGHTKAIAQVSCDIQQPKASRPNEGTIYINVELAPLAAQHFESGRQSEAAILISRQLEKCIKDSKCIDLESLCIVADKKVWNLRLDIIIINHDGNLIDCTSIAALAALTHFHRPDVTSTGEEIIIHPASEKDFLPLTLFHYPVCISFITFESGNTILDPTYLEERVGVAELTLGMNSYRELCSLHFDYLTKTLTIEDVISAVSNHAANYAAKLVQQIKEAVTKDVQSRYKKDNSNICRFKESIQTDKITTMIGDHISIKLQKFDATTMVEDDHMEIENENKSCIIKHDEGSAELIPVVDDSIKREGSVSSIYDSDSDNQCLESQTPEKKHIVIDLVDEDSD</sequence>
<dbReference type="Pfam" id="PF01138">
    <property type="entry name" value="RNase_PH"/>
    <property type="match status" value="1"/>
</dbReference>
<keyword evidence="13" id="KW-0540">Nuclease</keyword>
<comment type="similarity">
    <text evidence="3">Belongs to the RNase PH family.</text>
</comment>
<keyword evidence="14" id="KW-1185">Reference proteome</keyword>
<dbReference type="GO" id="GO:0071035">
    <property type="term" value="P:nuclear polyadenylation-dependent rRNA catabolic process"/>
    <property type="evidence" value="ECO:0007669"/>
    <property type="project" value="TreeGrafter"/>
</dbReference>
<evidence type="ECO:0000256" key="10">
    <source>
        <dbReference type="ARBA" id="ARBA00032660"/>
    </source>
</evidence>
<dbReference type="SUPFAM" id="SSF55666">
    <property type="entry name" value="Ribonuclease PH domain 2-like"/>
    <property type="match status" value="1"/>
</dbReference>
<dbReference type="GO" id="GO:0035925">
    <property type="term" value="F:mRNA 3'-UTR AU-rich region binding"/>
    <property type="evidence" value="ECO:0007669"/>
    <property type="project" value="TreeGrafter"/>
</dbReference>
<dbReference type="InterPro" id="IPR015847">
    <property type="entry name" value="ExoRNase_PH_dom2"/>
</dbReference>
<dbReference type="GO" id="GO:0034473">
    <property type="term" value="P:U1 snRNA 3'-end processing"/>
    <property type="evidence" value="ECO:0007669"/>
    <property type="project" value="TreeGrafter"/>
</dbReference>
<keyword evidence="13" id="KW-0378">Hydrolase</keyword>
<dbReference type="OrthoDB" id="10264038at2759"/>
<dbReference type="FunFam" id="3.30.230.70:FF:000005">
    <property type="entry name" value="Exosome complex component RRP45"/>
    <property type="match status" value="1"/>
</dbReference>
<evidence type="ECO:0000256" key="4">
    <source>
        <dbReference type="ARBA" id="ARBA00019572"/>
    </source>
</evidence>
<evidence type="ECO:0000256" key="7">
    <source>
        <dbReference type="ARBA" id="ARBA00022835"/>
    </source>
</evidence>
<evidence type="ECO:0000256" key="9">
    <source>
        <dbReference type="ARBA" id="ARBA00023242"/>
    </source>
</evidence>
<feature type="domain" description="Exoribonuclease phosphorolytic" evidence="11">
    <location>
        <begin position="32"/>
        <end position="163"/>
    </location>
</feature>
<dbReference type="GO" id="GO:0004527">
    <property type="term" value="F:exonuclease activity"/>
    <property type="evidence" value="ECO:0007669"/>
    <property type="project" value="UniProtKB-KW"/>
</dbReference>
<proteinExistence type="inferred from homology"/>
<dbReference type="GO" id="GO:0000467">
    <property type="term" value="P:exonucleolytic trimming to generate mature 3'-end of 5.8S rRNA from tricistronic rRNA transcript (SSU-rRNA, 5.8S rRNA, LSU-rRNA)"/>
    <property type="evidence" value="ECO:0007669"/>
    <property type="project" value="TreeGrafter"/>
</dbReference>
<feature type="domain" description="Exoribonuclease phosphorolytic" evidence="12">
    <location>
        <begin position="189"/>
        <end position="235"/>
    </location>
</feature>
<dbReference type="GO" id="GO:0071038">
    <property type="term" value="P:TRAMP-dependent tRNA surveillance pathway"/>
    <property type="evidence" value="ECO:0007669"/>
    <property type="project" value="TreeGrafter"/>
</dbReference>
<dbReference type="GO" id="GO:0000177">
    <property type="term" value="C:cytoplasmic exosome (RNase complex)"/>
    <property type="evidence" value="ECO:0007669"/>
    <property type="project" value="TreeGrafter"/>
</dbReference>
<dbReference type="GO" id="GO:0000176">
    <property type="term" value="C:nuclear exosome (RNase complex)"/>
    <property type="evidence" value="ECO:0007669"/>
    <property type="project" value="TreeGrafter"/>
</dbReference>